<sequence>MLRTWFKAKKHLRWNPDNGNFSKETTPRIAIAVLEGTGTLDAHEPQLLLRIFKEAKIRTLGQLHPHGSDRVMLEDYCRNIQMQLTDNHILLLNKLQTVLPVQQMDDTSWSDSKGWSWTTDIKDARWNLKPLITPSGNARDCWKDFGGLLGSYSMRRTDLQARQQENTPLRPRIRLSNSTNLTPRLFSSFSLFGDVTGRNVMRHSLKAESLTVACTKFSKNSSKKSTLLLQEG</sequence>
<keyword evidence="2" id="KW-1185">Reference proteome</keyword>
<organism evidence="1 2">
    <name type="scientific">Riccia sorocarpa</name>
    <dbReference type="NCBI Taxonomy" id="122646"/>
    <lineage>
        <taxon>Eukaryota</taxon>
        <taxon>Viridiplantae</taxon>
        <taxon>Streptophyta</taxon>
        <taxon>Embryophyta</taxon>
        <taxon>Marchantiophyta</taxon>
        <taxon>Marchantiopsida</taxon>
        <taxon>Marchantiidae</taxon>
        <taxon>Marchantiales</taxon>
        <taxon>Ricciaceae</taxon>
        <taxon>Riccia</taxon>
    </lineage>
</organism>
<reference evidence="1 2" key="1">
    <citation type="submission" date="2024-09" db="EMBL/GenBank/DDBJ databases">
        <title>Chromosome-scale assembly of Riccia sorocarpa.</title>
        <authorList>
            <person name="Paukszto L."/>
        </authorList>
    </citation>
    <scope>NUCLEOTIDE SEQUENCE [LARGE SCALE GENOMIC DNA]</scope>
    <source>
        <strain evidence="1">LP-2024</strain>
        <tissue evidence="1">Aerial parts of the thallus</tissue>
    </source>
</reference>
<comment type="caution">
    <text evidence="1">The sequence shown here is derived from an EMBL/GenBank/DDBJ whole genome shotgun (WGS) entry which is preliminary data.</text>
</comment>
<protein>
    <submittedName>
        <fullName evidence="1">Uncharacterized protein</fullName>
    </submittedName>
</protein>
<evidence type="ECO:0000313" key="2">
    <source>
        <dbReference type="Proteomes" id="UP001633002"/>
    </source>
</evidence>
<dbReference type="Proteomes" id="UP001633002">
    <property type="component" value="Unassembled WGS sequence"/>
</dbReference>
<name>A0ABD3GBW0_9MARC</name>
<dbReference type="EMBL" id="JBJQOH010000008">
    <property type="protein sequence ID" value="KAL3676111.1"/>
    <property type="molecule type" value="Genomic_DNA"/>
</dbReference>
<evidence type="ECO:0000313" key="1">
    <source>
        <dbReference type="EMBL" id="KAL3676111.1"/>
    </source>
</evidence>
<proteinExistence type="predicted"/>
<dbReference type="AlphaFoldDB" id="A0ABD3GBW0"/>
<gene>
    <name evidence="1" type="ORF">R1sor_026059</name>
</gene>
<accession>A0ABD3GBW0</accession>